<feature type="region of interest" description="Disordered" evidence="1">
    <location>
        <begin position="1"/>
        <end position="27"/>
    </location>
</feature>
<dbReference type="PROSITE" id="PS50820">
    <property type="entry name" value="LCCL"/>
    <property type="match status" value="1"/>
</dbReference>
<evidence type="ECO:0000256" key="1">
    <source>
        <dbReference type="SAM" id="MobiDB-lite"/>
    </source>
</evidence>
<dbReference type="Proteomes" id="UP000030651">
    <property type="component" value="Unassembled WGS sequence"/>
</dbReference>
<dbReference type="Gene3D" id="2.170.130.20">
    <property type="entry name" value="LCCL-like domain"/>
    <property type="match status" value="1"/>
</dbReference>
<feature type="transmembrane region" description="Helical" evidence="2">
    <location>
        <begin position="403"/>
        <end position="425"/>
    </location>
</feature>
<evidence type="ECO:0000256" key="2">
    <source>
        <dbReference type="SAM" id="Phobius"/>
    </source>
</evidence>
<name>W3XHQ0_PESFW</name>
<dbReference type="PANTHER" id="PTHR31331">
    <property type="entry name" value="LCCL DOMAIN PROTEIN (AFU_ORTHOLOGUE AFUA_5G08630)"/>
    <property type="match status" value="1"/>
</dbReference>
<evidence type="ECO:0000313" key="5">
    <source>
        <dbReference type="Proteomes" id="UP000030651"/>
    </source>
</evidence>
<sequence>MSNKNRGNPRDAPVHVGLPPIEPDHSANGHDEEAQLLITEEFEYFEHDGLPTPQTRRRTRLARWPKDLGKPRKLRIEPWFPIYQRYPLTLMEHFLTTSWARSAALTLFLLSWLIAFFVPLYLGTITLQDQFGQNVLNLDCVDSPWEKKNVCGLDGIDCRPFSNTSFAFRCPASCLGVQVLNPHAVGPLDVNYQALVVGDASYRGDSFICGAAIHAGIITDSEGGCGRLTYIGQVDTFESSWRNGIESIPFDSYFPLSFQFSSDQSVNCTQDPRRLLLAVSILFTIVLSLFTSSPSLHFGITFTGIFAHVSLVSDPPSAAFHNTTVLPDRISIFAGRFLPAAFIAFVLYRTCITKALEGLEAQVEKTLFWLGAFWIGALSNYTFDWIPIQRLTADDLEKQPGAKLALAIIVTVIVIIATQQIYCFFLERRLLRYLGLYGLFLVGLLACFMIPGVELRLHHYIYALLLLPGTSVQTRSSLLYQGLLLGLFVNGAARWGFASILQTSEALRGDGLLRSNIPSIYEPTISSMLDKATISIAWMTEPSAIFDAISVLVNDVERYRGDIRETTSTNFTWERPATLAMPEYFRFAFIRDGQTLDYSSAGTWFPNGTWYMRNTTHTKSAL</sequence>
<dbReference type="HOGENOM" id="CLU_011125_1_0_1"/>
<dbReference type="InParanoid" id="W3XHQ0"/>
<feature type="transmembrane region" description="Helical" evidence="2">
    <location>
        <begin position="275"/>
        <end position="293"/>
    </location>
</feature>
<dbReference type="InterPro" id="IPR051957">
    <property type="entry name" value="CRISP-LCCL_domain"/>
</dbReference>
<dbReference type="KEGG" id="pfy:PFICI_03580"/>
<dbReference type="Pfam" id="PF03815">
    <property type="entry name" value="LCCL"/>
    <property type="match status" value="1"/>
</dbReference>
<feature type="domain" description="LCCL" evidence="3">
    <location>
        <begin position="150"/>
        <end position="248"/>
    </location>
</feature>
<dbReference type="AlphaFoldDB" id="W3XHQ0"/>
<accession>W3XHQ0</accession>
<keyword evidence="2" id="KW-1133">Transmembrane helix</keyword>
<keyword evidence="5" id="KW-1185">Reference proteome</keyword>
<dbReference type="InterPro" id="IPR036609">
    <property type="entry name" value="LCCL_sf"/>
</dbReference>
<evidence type="ECO:0000259" key="3">
    <source>
        <dbReference type="PROSITE" id="PS50820"/>
    </source>
</evidence>
<keyword evidence="2" id="KW-0812">Transmembrane</keyword>
<dbReference type="OrthoDB" id="441660at2759"/>
<dbReference type="EMBL" id="KI912110">
    <property type="protein sequence ID" value="ETS85555.1"/>
    <property type="molecule type" value="Genomic_DNA"/>
</dbReference>
<dbReference type="eggNOG" id="ENOG502QUEX">
    <property type="taxonomic scope" value="Eukaryota"/>
</dbReference>
<dbReference type="RefSeq" id="XP_007830352.1">
    <property type="nucleotide sequence ID" value="XM_007832161.1"/>
</dbReference>
<feature type="transmembrane region" description="Helical" evidence="2">
    <location>
        <begin position="437"/>
        <end position="458"/>
    </location>
</feature>
<feature type="transmembrane region" description="Helical" evidence="2">
    <location>
        <begin position="99"/>
        <end position="122"/>
    </location>
</feature>
<dbReference type="OMA" id="DWIPISR"/>
<dbReference type="FunCoup" id="W3XHQ0">
    <property type="interactions" value="3"/>
</dbReference>
<protein>
    <recommendedName>
        <fullName evidence="3">LCCL domain-containing protein</fullName>
    </recommendedName>
</protein>
<dbReference type="STRING" id="1229662.W3XHQ0"/>
<dbReference type="InterPro" id="IPR004043">
    <property type="entry name" value="LCCL"/>
</dbReference>
<evidence type="ECO:0000313" key="4">
    <source>
        <dbReference type="EMBL" id="ETS85555.1"/>
    </source>
</evidence>
<reference evidence="5" key="1">
    <citation type="journal article" date="2015" name="BMC Genomics">
        <title>Genomic and transcriptomic analysis of the endophytic fungus Pestalotiopsis fici reveals its lifestyle and high potential for synthesis of natural products.</title>
        <authorList>
            <person name="Wang X."/>
            <person name="Zhang X."/>
            <person name="Liu L."/>
            <person name="Xiang M."/>
            <person name="Wang W."/>
            <person name="Sun X."/>
            <person name="Che Y."/>
            <person name="Guo L."/>
            <person name="Liu G."/>
            <person name="Guo L."/>
            <person name="Wang C."/>
            <person name="Yin W.B."/>
            <person name="Stadler M."/>
            <person name="Zhang X."/>
            <person name="Liu X."/>
        </authorList>
    </citation>
    <scope>NUCLEOTIDE SEQUENCE [LARGE SCALE GENOMIC DNA]</scope>
    <source>
        <strain evidence="5">W106-1 / CGMCC3.15140</strain>
    </source>
</reference>
<dbReference type="SMART" id="SM00603">
    <property type="entry name" value="LCCL"/>
    <property type="match status" value="1"/>
</dbReference>
<feature type="transmembrane region" description="Helical" evidence="2">
    <location>
        <begin position="367"/>
        <end position="383"/>
    </location>
</feature>
<keyword evidence="2" id="KW-0472">Membrane</keyword>
<gene>
    <name evidence="4" type="ORF">PFICI_03580</name>
</gene>
<feature type="transmembrane region" description="Helical" evidence="2">
    <location>
        <begin position="330"/>
        <end position="347"/>
    </location>
</feature>
<dbReference type="PANTHER" id="PTHR31331:SF8">
    <property type="entry name" value="LCCL DOMAIN PROTEIN (AFU_ORTHOLOGUE AFUA_5G02970)"/>
    <property type="match status" value="1"/>
</dbReference>
<proteinExistence type="predicted"/>
<dbReference type="GeneID" id="19268593"/>
<dbReference type="SUPFAM" id="SSF69848">
    <property type="entry name" value="LCCL domain"/>
    <property type="match status" value="1"/>
</dbReference>
<organism evidence="4 5">
    <name type="scientific">Pestalotiopsis fici (strain W106-1 / CGMCC3.15140)</name>
    <dbReference type="NCBI Taxonomy" id="1229662"/>
    <lineage>
        <taxon>Eukaryota</taxon>
        <taxon>Fungi</taxon>
        <taxon>Dikarya</taxon>
        <taxon>Ascomycota</taxon>
        <taxon>Pezizomycotina</taxon>
        <taxon>Sordariomycetes</taxon>
        <taxon>Xylariomycetidae</taxon>
        <taxon>Amphisphaeriales</taxon>
        <taxon>Sporocadaceae</taxon>
        <taxon>Pestalotiopsis</taxon>
    </lineage>
</organism>